<sequence>MKTLFQKIGPGLLVAAAGIGAGDMIISIQTGLEFRWIYPLVVILACVLKYTITEGIARHQLASGKSLIERWNLIMPLWARLLFMAFFIVWSYMVGAALISTTGLAASTIFTGLTKEWWAALSSLLAFVLVFIGKYDLIEKLTTALILLMFGILVPAAVYYLIADKITLVTENQYEPLTLIMSMLGGVGGSVTMLSYSYWASEKKWSAEEGIQKSRTDLRLSYIITGIFILSLMCITFKMQKTGELKSGTDLILGLASAFERLYGKSGDILLKVCFWGVAFSSLLAVWSGVPYLFEDFLNGLKTGSNNSEPSRTSKTYRLFLAFLSLAPLATAIFQSAIRSVINYTLISSFFVLGISLSLLIINNNKNWMGKWTNTTANKIILSLSLVVFGGLLIWQLLK</sequence>
<dbReference type="AlphaFoldDB" id="A0A0P7C003"/>
<protein>
    <recommendedName>
        <fullName evidence="4">Iron transporter</fullName>
    </recommendedName>
</protein>
<keyword evidence="1" id="KW-0812">Transmembrane</keyword>
<feature type="transmembrane region" description="Helical" evidence="1">
    <location>
        <begin position="177"/>
        <end position="199"/>
    </location>
</feature>
<keyword evidence="1" id="KW-0472">Membrane</keyword>
<keyword evidence="3" id="KW-1185">Reference proteome</keyword>
<proteinExistence type="predicted"/>
<feature type="transmembrane region" description="Helical" evidence="1">
    <location>
        <begin position="380"/>
        <end position="398"/>
    </location>
</feature>
<comment type="caution">
    <text evidence="2">The sequence shown here is derived from an EMBL/GenBank/DDBJ whole genome shotgun (WGS) entry which is preliminary data.</text>
</comment>
<feature type="transmembrane region" description="Helical" evidence="1">
    <location>
        <begin position="269"/>
        <end position="294"/>
    </location>
</feature>
<feature type="transmembrane region" description="Helical" evidence="1">
    <location>
        <begin position="341"/>
        <end position="360"/>
    </location>
</feature>
<dbReference type="OrthoDB" id="9787548at2"/>
<feature type="transmembrane region" description="Helical" evidence="1">
    <location>
        <begin position="144"/>
        <end position="162"/>
    </location>
</feature>
<feature type="transmembrane region" description="Helical" evidence="1">
    <location>
        <begin position="36"/>
        <end position="57"/>
    </location>
</feature>
<evidence type="ECO:0000256" key="1">
    <source>
        <dbReference type="SAM" id="Phobius"/>
    </source>
</evidence>
<evidence type="ECO:0000313" key="3">
    <source>
        <dbReference type="Proteomes" id="UP000050454"/>
    </source>
</evidence>
<feature type="transmembrane region" description="Helical" evidence="1">
    <location>
        <begin position="77"/>
        <end position="105"/>
    </location>
</feature>
<dbReference type="EMBL" id="LGTQ01000012">
    <property type="protein sequence ID" value="KPM47262.1"/>
    <property type="molecule type" value="Genomic_DNA"/>
</dbReference>
<feature type="transmembrane region" description="Helical" evidence="1">
    <location>
        <begin position="220"/>
        <end position="239"/>
    </location>
</feature>
<dbReference type="Proteomes" id="UP000050454">
    <property type="component" value="Unassembled WGS sequence"/>
</dbReference>
<dbReference type="RefSeq" id="WP_055150072.1">
    <property type="nucleotide sequence ID" value="NZ_JXSZ01000012.1"/>
</dbReference>
<feature type="transmembrane region" description="Helical" evidence="1">
    <location>
        <begin position="315"/>
        <end position="335"/>
    </location>
</feature>
<reference evidence="2 3" key="1">
    <citation type="submission" date="2015-07" db="EMBL/GenBank/DDBJ databases">
        <title>The draft genome sequence of Leadbetterella sp. JN14-9.</title>
        <authorList>
            <person name="Liu Y."/>
            <person name="Du J."/>
            <person name="Shao Z."/>
        </authorList>
    </citation>
    <scope>NUCLEOTIDE SEQUENCE [LARGE SCALE GENOMIC DNA]</scope>
    <source>
        <strain evidence="2 3">JN14-9</strain>
    </source>
</reference>
<accession>A0A0P7C003</accession>
<keyword evidence="1" id="KW-1133">Transmembrane helix</keyword>
<feature type="transmembrane region" description="Helical" evidence="1">
    <location>
        <begin position="117"/>
        <end position="137"/>
    </location>
</feature>
<dbReference type="STRING" id="1605367.AFM12_15810"/>
<name>A0A0P7C003_9BACT</name>
<evidence type="ECO:0008006" key="4">
    <source>
        <dbReference type="Google" id="ProtNLM"/>
    </source>
</evidence>
<organism evidence="2 3">
    <name type="scientific">Jiulongibacter sediminis</name>
    <dbReference type="NCBI Taxonomy" id="1605367"/>
    <lineage>
        <taxon>Bacteria</taxon>
        <taxon>Pseudomonadati</taxon>
        <taxon>Bacteroidota</taxon>
        <taxon>Cytophagia</taxon>
        <taxon>Cytophagales</taxon>
        <taxon>Leadbetterellaceae</taxon>
        <taxon>Jiulongibacter</taxon>
    </lineage>
</organism>
<feature type="transmembrane region" description="Helical" evidence="1">
    <location>
        <begin position="12"/>
        <end position="30"/>
    </location>
</feature>
<evidence type="ECO:0000313" key="2">
    <source>
        <dbReference type="EMBL" id="KPM47262.1"/>
    </source>
</evidence>
<dbReference type="NCBIfam" id="NF037982">
    <property type="entry name" value="Nramp_1"/>
    <property type="match status" value="1"/>
</dbReference>
<gene>
    <name evidence="2" type="ORF">AFM12_15810</name>
</gene>